<protein>
    <submittedName>
        <fullName evidence="12">Receptor-like protein kinase 1</fullName>
    </submittedName>
</protein>
<dbReference type="GO" id="GO:0016020">
    <property type="term" value="C:membrane"/>
    <property type="evidence" value="ECO:0007669"/>
    <property type="project" value="UniProtKB-SubCell"/>
</dbReference>
<dbReference type="CDD" id="cd00053">
    <property type="entry name" value="EGF"/>
    <property type="match status" value="1"/>
</dbReference>
<evidence type="ECO:0000259" key="11">
    <source>
        <dbReference type="PROSITE" id="PS50948"/>
    </source>
</evidence>
<feature type="transmembrane region" description="Helical" evidence="8">
    <location>
        <begin position="429"/>
        <end position="452"/>
    </location>
</feature>
<comment type="subcellular location">
    <subcellularLocation>
        <location evidence="1">Membrane</location>
        <topology evidence="1">Single-pass membrane protein</topology>
    </subcellularLocation>
</comment>
<dbReference type="Gene3D" id="1.10.510.10">
    <property type="entry name" value="Transferase(Phosphotransferase) domain 1"/>
    <property type="match status" value="1"/>
</dbReference>
<dbReference type="PANTHER" id="PTHR47974">
    <property type="entry name" value="OS07G0415500 PROTEIN"/>
    <property type="match status" value="1"/>
</dbReference>
<evidence type="ECO:0000256" key="8">
    <source>
        <dbReference type="SAM" id="Phobius"/>
    </source>
</evidence>
<dbReference type="FunFam" id="2.90.10.10:FF:000017">
    <property type="entry name" value="Putative receptor protein kinase ZmPK1"/>
    <property type="match status" value="1"/>
</dbReference>
<dbReference type="GO" id="GO:0005524">
    <property type="term" value="F:ATP binding"/>
    <property type="evidence" value="ECO:0007669"/>
    <property type="project" value="InterPro"/>
</dbReference>
<evidence type="ECO:0000256" key="5">
    <source>
        <dbReference type="ARBA" id="ARBA00023136"/>
    </source>
</evidence>
<dbReference type="InterPro" id="IPR001480">
    <property type="entry name" value="Bulb-type_lectin_dom"/>
</dbReference>
<dbReference type="InterPro" id="IPR011009">
    <property type="entry name" value="Kinase-like_dom_sf"/>
</dbReference>
<feature type="signal peptide" evidence="9">
    <location>
        <begin position="1"/>
        <end position="16"/>
    </location>
</feature>
<proteinExistence type="predicted"/>
<dbReference type="InterPro" id="IPR036426">
    <property type="entry name" value="Bulb-type_lectin_dom_sf"/>
</dbReference>
<dbReference type="Pfam" id="PF01453">
    <property type="entry name" value="B_lectin"/>
    <property type="match status" value="1"/>
</dbReference>
<organism evidence="12 13">
    <name type="scientific">Actinidia rufa</name>
    <dbReference type="NCBI Taxonomy" id="165716"/>
    <lineage>
        <taxon>Eukaryota</taxon>
        <taxon>Viridiplantae</taxon>
        <taxon>Streptophyta</taxon>
        <taxon>Embryophyta</taxon>
        <taxon>Tracheophyta</taxon>
        <taxon>Spermatophyta</taxon>
        <taxon>Magnoliopsida</taxon>
        <taxon>eudicotyledons</taxon>
        <taxon>Gunneridae</taxon>
        <taxon>Pentapetalae</taxon>
        <taxon>asterids</taxon>
        <taxon>Ericales</taxon>
        <taxon>Actinidiaceae</taxon>
        <taxon>Actinidia</taxon>
    </lineage>
</organism>
<feature type="chain" id="PRO_5029679696" evidence="9">
    <location>
        <begin position="17"/>
        <end position="633"/>
    </location>
</feature>
<comment type="caution">
    <text evidence="12">The sequence shown here is derived from an EMBL/GenBank/DDBJ whole genome shotgun (WGS) entry which is preliminary data.</text>
</comment>
<dbReference type="SUPFAM" id="SSF51110">
    <property type="entry name" value="alpha-D-mannose-specific plant lectins"/>
    <property type="match status" value="1"/>
</dbReference>
<sequence length="633" mass="72403">MLLVSLLLSLPLYSFSELNILTKGSSLSVEKPDHVLVSPNKKFSAGFYSVGENAFSFAIWFTEPLHDGSRTIVWMANRDHPVNGRFSKLSLLKNGNLILTDATRITVWASETVSLSPVQLQLWDTGNLVLRASETVILWQSFDFPTDTILPNQPLTRKLETRILSKPNQLLFRWEADRTSYNNSRTAIFDSYGHFTSTDEFEFFATDYGVGVQRRLTVDVDGNIRMYSLDKSAKKWKFTWQAISQPCIIHGVCGPNALCTYAPGERFDRRCSCLPGYRARNQTDWSLGCELDFSRSCNGSESGFLQLPNVEFYGYDIHFFSNYTFERCERDCLQRCDCYGFQYRYDHGDGFYNRFRHYGGYYNCYPKSSLLNGYRSPGFGDSLYLRLPKSSLSSYPSIGEDFVLNCSDPNRLELSRSYRKPQENGRLQFMVWLACVFGGVEAICIFLIWLFLYRAHNDPGVSPQGYPQVASGFRQFTYDELKKASGNFREVIGRGSSGVVYKGRLGTRGYMAPEWIYNLPITSKVDVYSYGVVVLEMVTGKSPMVGPHDESRDLGEMEQRGLVRWVREKFNGNGSIESRLDEIIGPVMKDGYDVRKMQVLVEVALQCVEEDKSARPTMREVVERLLHHEEDDY</sequence>
<dbReference type="Pfam" id="PF00069">
    <property type="entry name" value="Pkinase"/>
    <property type="match status" value="1"/>
</dbReference>
<dbReference type="Pfam" id="PF08276">
    <property type="entry name" value="PAN_2"/>
    <property type="match status" value="1"/>
</dbReference>
<evidence type="ECO:0000256" key="6">
    <source>
        <dbReference type="ARBA" id="ARBA00023157"/>
    </source>
</evidence>
<dbReference type="GO" id="GO:0004672">
    <property type="term" value="F:protein kinase activity"/>
    <property type="evidence" value="ECO:0007669"/>
    <property type="project" value="InterPro"/>
</dbReference>
<name>A0A7J0GHI8_9ERIC</name>
<keyword evidence="13" id="KW-1185">Reference proteome</keyword>
<keyword evidence="5 8" id="KW-0472">Membrane</keyword>
<evidence type="ECO:0000256" key="4">
    <source>
        <dbReference type="ARBA" id="ARBA00022989"/>
    </source>
</evidence>
<reference evidence="12 13" key="1">
    <citation type="submission" date="2019-07" db="EMBL/GenBank/DDBJ databases">
        <title>De Novo Assembly of kiwifruit Actinidia rufa.</title>
        <authorList>
            <person name="Sugita-Konishi S."/>
            <person name="Sato K."/>
            <person name="Mori E."/>
            <person name="Abe Y."/>
            <person name="Kisaki G."/>
            <person name="Hamano K."/>
            <person name="Suezawa K."/>
            <person name="Otani M."/>
            <person name="Fukuda T."/>
            <person name="Manabe T."/>
            <person name="Gomi K."/>
            <person name="Tabuchi M."/>
            <person name="Akimitsu K."/>
            <person name="Kataoka I."/>
        </authorList>
    </citation>
    <scope>NUCLEOTIDE SEQUENCE [LARGE SCALE GENOMIC DNA]</scope>
    <source>
        <strain evidence="13">cv. Fuchu</strain>
    </source>
</reference>
<evidence type="ECO:0000313" key="12">
    <source>
        <dbReference type="EMBL" id="GFZ10212.1"/>
    </source>
</evidence>
<keyword evidence="12" id="KW-0808">Transferase</keyword>
<evidence type="ECO:0000256" key="1">
    <source>
        <dbReference type="ARBA" id="ARBA00004167"/>
    </source>
</evidence>
<keyword evidence="12" id="KW-0418">Kinase</keyword>
<evidence type="ECO:0000256" key="7">
    <source>
        <dbReference type="ARBA" id="ARBA00023180"/>
    </source>
</evidence>
<accession>A0A7J0GHI8</accession>
<keyword evidence="2 8" id="KW-0812">Transmembrane</keyword>
<evidence type="ECO:0000313" key="13">
    <source>
        <dbReference type="Proteomes" id="UP000585474"/>
    </source>
</evidence>
<dbReference type="SUPFAM" id="SSF56112">
    <property type="entry name" value="Protein kinase-like (PK-like)"/>
    <property type="match status" value="1"/>
</dbReference>
<keyword evidence="6" id="KW-1015">Disulfide bond</keyword>
<gene>
    <name evidence="12" type="ORF">Acr_21g0008110</name>
</gene>
<dbReference type="Proteomes" id="UP000585474">
    <property type="component" value="Unassembled WGS sequence"/>
</dbReference>
<evidence type="ECO:0000259" key="10">
    <source>
        <dbReference type="PROSITE" id="PS50927"/>
    </source>
</evidence>
<keyword evidence="7" id="KW-0325">Glycoprotein</keyword>
<evidence type="ECO:0000256" key="3">
    <source>
        <dbReference type="ARBA" id="ARBA00022729"/>
    </source>
</evidence>
<dbReference type="PANTHER" id="PTHR47974:SF3">
    <property type="entry name" value="RECEPTOR-LIKE SERINE_THREONINE-PROTEIN KINASE"/>
    <property type="match status" value="1"/>
</dbReference>
<dbReference type="CDD" id="cd01098">
    <property type="entry name" value="PAN_AP_plant"/>
    <property type="match status" value="1"/>
</dbReference>
<feature type="domain" description="Apple" evidence="11">
    <location>
        <begin position="297"/>
        <end position="388"/>
    </location>
</feature>
<dbReference type="PROSITE" id="PS50948">
    <property type="entry name" value="PAN"/>
    <property type="match status" value="1"/>
</dbReference>
<keyword evidence="4 8" id="KW-1133">Transmembrane helix</keyword>
<keyword evidence="3 9" id="KW-0732">Signal</keyword>
<dbReference type="PROSITE" id="PS50927">
    <property type="entry name" value="BULB_LECTIN"/>
    <property type="match status" value="1"/>
</dbReference>
<dbReference type="Gene3D" id="2.90.10.10">
    <property type="entry name" value="Bulb-type lectin domain"/>
    <property type="match status" value="1"/>
</dbReference>
<dbReference type="InterPro" id="IPR003609">
    <property type="entry name" value="Pan_app"/>
</dbReference>
<dbReference type="GO" id="GO:0048544">
    <property type="term" value="P:recognition of pollen"/>
    <property type="evidence" value="ECO:0007669"/>
    <property type="project" value="InterPro"/>
</dbReference>
<dbReference type="SMART" id="SM00108">
    <property type="entry name" value="B_lectin"/>
    <property type="match status" value="1"/>
</dbReference>
<dbReference type="InterPro" id="IPR000858">
    <property type="entry name" value="S_locus_glycoprot_dom"/>
</dbReference>
<dbReference type="EMBL" id="BJWL01000021">
    <property type="protein sequence ID" value="GFZ10212.1"/>
    <property type="molecule type" value="Genomic_DNA"/>
</dbReference>
<evidence type="ECO:0000256" key="9">
    <source>
        <dbReference type="SAM" id="SignalP"/>
    </source>
</evidence>
<dbReference type="Pfam" id="PF00954">
    <property type="entry name" value="S_locus_glycop"/>
    <property type="match status" value="1"/>
</dbReference>
<dbReference type="CDD" id="cd00028">
    <property type="entry name" value="B_lectin"/>
    <property type="match status" value="1"/>
</dbReference>
<dbReference type="OrthoDB" id="619632at2759"/>
<dbReference type="AlphaFoldDB" id="A0A7J0GHI8"/>
<keyword evidence="12" id="KW-0675">Receptor</keyword>
<feature type="domain" description="Bulb-type lectin" evidence="10">
    <location>
        <begin position="12"/>
        <end position="143"/>
    </location>
</feature>
<dbReference type="InterPro" id="IPR000719">
    <property type="entry name" value="Prot_kinase_dom"/>
</dbReference>
<evidence type="ECO:0000256" key="2">
    <source>
        <dbReference type="ARBA" id="ARBA00022692"/>
    </source>
</evidence>